<organism evidence="2 3">
    <name type="scientific">Pseudovibrio denitrificans</name>
    <dbReference type="NCBI Taxonomy" id="258256"/>
    <lineage>
        <taxon>Bacteria</taxon>
        <taxon>Pseudomonadati</taxon>
        <taxon>Pseudomonadota</taxon>
        <taxon>Alphaproteobacteria</taxon>
        <taxon>Hyphomicrobiales</taxon>
        <taxon>Stappiaceae</taxon>
        <taxon>Pseudovibrio</taxon>
    </lineage>
</organism>
<keyword evidence="1" id="KW-0812">Transmembrane</keyword>
<dbReference type="RefSeq" id="WP_054785578.1">
    <property type="nucleotide sequence ID" value="NZ_FPBD01000012.1"/>
</dbReference>
<sequence>MPNAKSLWRVEKIAVTYGIVYILLYLSIWLVFHYTQELFNVAITANSLPTILLVISGIIIGFNLFRSNHQKIKTKDLCKLALACSACAYLFVLVFKEATNGTILLHIIEQYLSKSGLVGNGFDLPGFERELLIVSPLSQTPLDFAARFIFGLVALLFSGFGIELSVSLGLLFLLLLHFLGMALCTALGLFVGKWFAEKRIKTKG</sequence>
<name>A0A1I7DXC4_9HYPH</name>
<protein>
    <submittedName>
        <fullName evidence="2">Uncharacterized protein</fullName>
    </submittedName>
</protein>
<feature type="transmembrane region" description="Helical" evidence="1">
    <location>
        <begin position="12"/>
        <end position="32"/>
    </location>
</feature>
<keyword evidence="1" id="KW-1133">Transmembrane helix</keyword>
<evidence type="ECO:0000313" key="2">
    <source>
        <dbReference type="EMBL" id="SFU16337.1"/>
    </source>
</evidence>
<feature type="transmembrane region" description="Helical" evidence="1">
    <location>
        <begin position="169"/>
        <end position="191"/>
    </location>
</feature>
<dbReference type="Proteomes" id="UP000183371">
    <property type="component" value="Unassembled WGS sequence"/>
</dbReference>
<feature type="transmembrane region" description="Helical" evidence="1">
    <location>
        <begin position="38"/>
        <end position="65"/>
    </location>
</feature>
<keyword evidence="3" id="KW-1185">Reference proteome</keyword>
<feature type="transmembrane region" description="Helical" evidence="1">
    <location>
        <begin position="144"/>
        <end position="162"/>
    </location>
</feature>
<dbReference type="EMBL" id="FPBD01000012">
    <property type="protein sequence ID" value="SFU16337.1"/>
    <property type="molecule type" value="Genomic_DNA"/>
</dbReference>
<evidence type="ECO:0000256" key="1">
    <source>
        <dbReference type="SAM" id="Phobius"/>
    </source>
</evidence>
<keyword evidence="1" id="KW-0472">Membrane</keyword>
<gene>
    <name evidence="2" type="ORF">SAMN05444141_11274</name>
</gene>
<proteinExistence type="predicted"/>
<reference evidence="3" key="1">
    <citation type="submission" date="2016-10" db="EMBL/GenBank/DDBJ databases">
        <authorList>
            <person name="Varghese N."/>
            <person name="Submissions S."/>
        </authorList>
    </citation>
    <scope>NUCLEOTIDE SEQUENCE [LARGE SCALE GENOMIC DNA]</scope>
    <source>
        <strain evidence="3">DSM 17465</strain>
    </source>
</reference>
<dbReference type="AlphaFoldDB" id="A0A1I7DXC4"/>
<feature type="transmembrane region" description="Helical" evidence="1">
    <location>
        <begin position="77"/>
        <end position="95"/>
    </location>
</feature>
<evidence type="ECO:0000313" key="3">
    <source>
        <dbReference type="Proteomes" id="UP000183371"/>
    </source>
</evidence>
<accession>A0A1I7DXC4</accession>